<comment type="caution">
    <text evidence="1">The sequence shown here is derived from an EMBL/GenBank/DDBJ whole genome shotgun (WGS) entry which is preliminary data.</text>
</comment>
<reference evidence="1" key="1">
    <citation type="submission" date="2012-10" db="EMBL/GenBank/DDBJ databases">
        <authorList>
            <person name="Harkins D.M."/>
            <person name="Durkin A.S."/>
            <person name="Brinkac L.M."/>
            <person name="Selengut J.D."/>
            <person name="Sanka R."/>
            <person name="DePew J."/>
            <person name="Purushe J."/>
            <person name="Picardeau M."/>
            <person name="Werts C."/>
            <person name="Goarant C."/>
            <person name="Vinetz J.M."/>
            <person name="Sutton G.G."/>
            <person name="Nelson W.C."/>
            <person name="Fouts D.E."/>
        </authorList>
    </citation>
    <scope>NUCLEOTIDE SEQUENCE [LARGE SCALE GENOMIC DNA]</scope>
    <source>
        <strain evidence="1">200802841</strain>
    </source>
</reference>
<dbReference type="AlphaFoldDB" id="A0A828Y880"/>
<name>A0A828Y880_9LEPT</name>
<proteinExistence type="predicted"/>
<protein>
    <submittedName>
        <fullName evidence="1">Uncharacterized protein</fullName>
    </submittedName>
</protein>
<evidence type="ECO:0000313" key="1">
    <source>
        <dbReference type="EMBL" id="EKO51665.1"/>
    </source>
</evidence>
<organism evidence="1 2">
    <name type="scientific">Leptospira kirschneri str. 200802841</name>
    <dbReference type="NCBI Taxonomy" id="1193047"/>
    <lineage>
        <taxon>Bacteria</taxon>
        <taxon>Pseudomonadati</taxon>
        <taxon>Spirochaetota</taxon>
        <taxon>Spirochaetia</taxon>
        <taxon>Leptospirales</taxon>
        <taxon>Leptospiraceae</taxon>
        <taxon>Leptospira</taxon>
    </lineage>
</organism>
<accession>A0A828Y880</accession>
<dbReference type="RefSeq" id="WP_004768842.1">
    <property type="nucleotide sequence ID" value="NZ_AKWH02000035.1"/>
</dbReference>
<dbReference type="Proteomes" id="UP000006339">
    <property type="component" value="Unassembled WGS sequence"/>
</dbReference>
<keyword evidence="2" id="KW-1185">Reference proteome</keyword>
<dbReference type="EMBL" id="AKWH02000035">
    <property type="protein sequence ID" value="EKO51665.1"/>
    <property type="molecule type" value="Genomic_DNA"/>
</dbReference>
<gene>
    <name evidence="1" type="ORF">LEP1GSC131_3219</name>
</gene>
<evidence type="ECO:0000313" key="2">
    <source>
        <dbReference type="Proteomes" id="UP000006339"/>
    </source>
</evidence>
<sequence>MQKLFSIKDYILNQEIKKLIIEYNLKLNEELITKIFLFINNFSEDLDDEHPISRHIRANGTYNILNLFLQGLVIKSCKETIGLDRETEGKLRSKDKFYPTFNELLISYYFIRTNKLVKLLPTGKSKTPDIEIIYHDSRKITLEIKTIGVSSINRNRRELSDLLSQVVSKFALKNKISNIRFLPSDSIDKIVDGKIIENVITKYDIYCNWLYDLLNRRFDKDKSFIKIPLIGRVDYFLSEEKFEGMNGQIIGFSRNSESDFVKIIKNGIQDAVAQLSNSESPNCIIFCDYIPNAQLIRSIPSDLRKRIDGLCFITFLFDRYPKIIVRYFSFQKKESTKYLRNFFARLQVFNEKIFLHVD</sequence>